<sequence>CFCLLSFSVPFSYIDTLESTALKFPDKYTTYSTNENRLLIQQMKFEMNVHGIKLKSVEI</sequence>
<accession>A0A4Z2D1K6</accession>
<gene>
    <name evidence="1" type="ORF">EWB00_005745</name>
</gene>
<reference evidence="1 2" key="1">
    <citation type="submission" date="2019-03" db="EMBL/GenBank/DDBJ databases">
        <title>An improved genome assembly of the fluke Schistosoma japonicum.</title>
        <authorList>
            <person name="Hu W."/>
            <person name="Luo F."/>
            <person name="Yin M."/>
            <person name="Mo X."/>
            <person name="Sun C."/>
            <person name="Wu Q."/>
            <person name="Zhu B."/>
            <person name="Xiang M."/>
            <person name="Wang J."/>
            <person name="Wang Y."/>
            <person name="Zhang T."/>
            <person name="Xu B."/>
            <person name="Zheng H."/>
            <person name="Feng Z."/>
        </authorList>
    </citation>
    <scope>NUCLEOTIDE SEQUENCE [LARGE SCALE GENOMIC DNA]</scope>
    <source>
        <strain evidence="1">HuSjv2</strain>
        <tissue evidence="1">Worms</tissue>
    </source>
</reference>
<proteinExistence type="predicted"/>
<comment type="caution">
    <text evidence="1">The sequence shown here is derived from an EMBL/GenBank/DDBJ whole genome shotgun (WGS) entry which is preliminary data.</text>
</comment>
<organism evidence="1 2">
    <name type="scientific">Schistosoma japonicum</name>
    <name type="common">Blood fluke</name>
    <dbReference type="NCBI Taxonomy" id="6182"/>
    <lineage>
        <taxon>Eukaryota</taxon>
        <taxon>Metazoa</taxon>
        <taxon>Spiralia</taxon>
        <taxon>Lophotrochozoa</taxon>
        <taxon>Platyhelminthes</taxon>
        <taxon>Trematoda</taxon>
        <taxon>Digenea</taxon>
        <taxon>Strigeidida</taxon>
        <taxon>Schistosomatoidea</taxon>
        <taxon>Schistosomatidae</taxon>
        <taxon>Schistosoma</taxon>
    </lineage>
</organism>
<dbReference type="EMBL" id="SKCS01000376">
    <property type="protein sequence ID" value="TNN10070.1"/>
    <property type="molecule type" value="Genomic_DNA"/>
</dbReference>
<evidence type="ECO:0000313" key="2">
    <source>
        <dbReference type="Proteomes" id="UP000311919"/>
    </source>
</evidence>
<feature type="non-terminal residue" evidence="1">
    <location>
        <position position="1"/>
    </location>
</feature>
<name>A0A4Z2D1K6_SCHJA</name>
<keyword evidence="2" id="KW-1185">Reference proteome</keyword>
<protein>
    <submittedName>
        <fullName evidence="1">Uncharacterized protein</fullName>
    </submittedName>
</protein>
<dbReference type="AlphaFoldDB" id="A0A4Z2D1K6"/>
<evidence type="ECO:0000313" key="1">
    <source>
        <dbReference type="EMBL" id="TNN10070.1"/>
    </source>
</evidence>
<dbReference type="Proteomes" id="UP000311919">
    <property type="component" value="Unassembled WGS sequence"/>
</dbReference>